<evidence type="ECO:0008006" key="4">
    <source>
        <dbReference type="Google" id="ProtNLM"/>
    </source>
</evidence>
<feature type="region of interest" description="Disordered" evidence="1">
    <location>
        <begin position="1"/>
        <end position="79"/>
    </location>
</feature>
<protein>
    <recommendedName>
        <fullName evidence="4">Cystatin domain-containing protein</fullName>
    </recommendedName>
</protein>
<comment type="caution">
    <text evidence="2">The sequence shown here is derived from an EMBL/GenBank/DDBJ whole genome shotgun (WGS) entry which is preliminary data.</text>
</comment>
<sequence length="225" mass="25698">MDAASLHPSSGEYEPGYVPTPRRGSSSDESQFGPELKRQKVEESDHSEDAMRRSGSSSDIEIAEAEAEEDDWDDSSDDDDDDGRFDFASCFDFYARILDTEGAESRFPGHAFRHIRLDDPNEEAEHLKNVKRSARFVIYEQYRMGNKMKLVRIEKACSYSVNGYNYYITFSAETWPTRQIKVYQAQVYINFMGQLVKTTVFREKPPPQQPSGNTIEQVQGWACAA</sequence>
<feature type="compositionally biased region" description="Acidic residues" evidence="1">
    <location>
        <begin position="61"/>
        <end position="79"/>
    </location>
</feature>
<dbReference type="Gene3D" id="3.10.450.10">
    <property type="match status" value="1"/>
</dbReference>
<name>A0AAV0RCU3_9ROSI</name>
<reference evidence="2" key="1">
    <citation type="submission" date="2022-08" db="EMBL/GenBank/DDBJ databases">
        <authorList>
            <person name="Gutierrez-Valencia J."/>
        </authorList>
    </citation>
    <scope>NUCLEOTIDE SEQUENCE</scope>
</reference>
<dbReference type="Proteomes" id="UP001154282">
    <property type="component" value="Unassembled WGS sequence"/>
</dbReference>
<evidence type="ECO:0000313" key="2">
    <source>
        <dbReference type="EMBL" id="CAI0555155.1"/>
    </source>
</evidence>
<accession>A0AAV0RCU3</accession>
<proteinExistence type="predicted"/>
<feature type="compositionally biased region" description="Basic and acidic residues" evidence="1">
    <location>
        <begin position="35"/>
        <end position="52"/>
    </location>
</feature>
<evidence type="ECO:0000256" key="1">
    <source>
        <dbReference type="SAM" id="MobiDB-lite"/>
    </source>
</evidence>
<organism evidence="2 3">
    <name type="scientific">Linum tenue</name>
    <dbReference type="NCBI Taxonomy" id="586396"/>
    <lineage>
        <taxon>Eukaryota</taxon>
        <taxon>Viridiplantae</taxon>
        <taxon>Streptophyta</taxon>
        <taxon>Embryophyta</taxon>
        <taxon>Tracheophyta</taxon>
        <taxon>Spermatophyta</taxon>
        <taxon>Magnoliopsida</taxon>
        <taxon>eudicotyledons</taxon>
        <taxon>Gunneridae</taxon>
        <taxon>Pentapetalae</taxon>
        <taxon>rosids</taxon>
        <taxon>fabids</taxon>
        <taxon>Malpighiales</taxon>
        <taxon>Linaceae</taxon>
        <taxon>Linum</taxon>
    </lineage>
</organism>
<dbReference type="SUPFAM" id="SSF54403">
    <property type="entry name" value="Cystatin/monellin"/>
    <property type="match status" value="1"/>
</dbReference>
<evidence type="ECO:0000313" key="3">
    <source>
        <dbReference type="Proteomes" id="UP001154282"/>
    </source>
</evidence>
<dbReference type="AlphaFoldDB" id="A0AAV0RCU3"/>
<keyword evidence="3" id="KW-1185">Reference proteome</keyword>
<dbReference type="InterPro" id="IPR046350">
    <property type="entry name" value="Cystatin_sf"/>
</dbReference>
<gene>
    <name evidence="2" type="ORF">LITE_LOCUS47483</name>
</gene>
<dbReference type="EMBL" id="CAMGYJ010000010">
    <property type="protein sequence ID" value="CAI0555155.1"/>
    <property type="molecule type" value="Genomic_DNA"/>
</dbReference>